<feature type="transmembrane region" description="Helical" evidence="7">
    <location>
        <begin position="413"/>
        <end position="435"/>
    </location>
</feature>
<evidence type="ECO:0000256" key="4">
    <source>
        <dbReference type="ARBA" id="ARBA00022692"/>
    </source>
</evidence>
<feature type="transmembrane region" description="Helical" evidence="7">
    <location>
        <begin position="221"/>
        <end position="241"/>
    </location>
</feature>
<evidence type="ECO:0000256" key="6">
    <source>
        <dbReference type="ARBA" id="ARBA00023136"/>
    </source>
</evidence>
<feature type="transmembrane region" description="Helical" evidence="7">
    <location>
        <begin position="60"/>
        <end position="82"/>
    </location>
</feature>
<evidence type="ECO:0000259" key="8">
    <source>
        <dbReference type="Pfam" id="PF06808"/>
    </source>
</evidence>
<organism evidence="9 10">
    <name type="scientific">Pseudooceanicola pacificus</name>
    <dbReference type="NCBI Taxonomy" id="2676438"/>
    <lineage>
        <taxon>Bacteria</taxon>
        <taxon>Pseudomonadati</taxon>
        <taxon>Pseudomonadota</taxon>
        <taxon>Alphaproteobacteria</taxon>
        <taxon>Rhodobacterales</taxon>
        <taxon>Paracoccaceae</taxon>
        <taxon>Pseudooceanicola</taxon>
    </lineage>
</organism>
<feature type="domain" description="TRAP C4-dicarboxylate transport system permease DctM subunit" evidence="8">
    <location>
        <begin position="12"/>
        <end position="429"/>
    </location>
</feature>
<gene>
    <name evidence="9" type="ORF">GLS40_13500</name>
</gene>
<evidence type="ECO:0000256" key="5">
    <source>
        <dbReference type="ARBA" id="ARBA00022989"/>
    </source>
</evidence>
<reference evidence="9 10" key="1">
    <citation type="submission" date="2019-11" db="EMBL/GenBank/DDBJ databases">
        <title>Pseudooceanicola pacifica sp. nov., isolated from deep-sea sediment of the Pacific Ocean.</title>
        <authorList>
            <person name="Lyu L."/>
        </authorList>
    </citation>
    <scope>NUCLEOTIDE SEQUENCE [LARGE SCALE GENOMIC DNA]</scope>
    <source>
        <strain evidence="9 10">216_PA32_1</strain>
    </source>
</reference>
<accession>A0A844WGE7</accession>
<dbReference type="PIRSF" id="PIRSF006066">
    <property type="entry name" value="HI0050"/>
    <property type="match status" value="1"/>
</dbReference>
<keyword evidence="7" id="KW-0813">Transport</keyword>
<comment type="similarity">
    <text evidence="7">Belongs to the TRAP transporter large permease family.</text>
</comment>
<feature type="transmembrane region" description="Helical" evidence="7">
    <location>
        <begin position="142"/>
        <end position="169"/>
    </location>
</feature>
<dbReference type="AlphaFoldDB" id="A0A844WGE7"/>
<evidence type="ECO:0000313" key="10">
    <source>
        <dbReference type="Proteomes" id="UP000443843"/>
    </source>
</evidence>
<feature type="transmembrane region" description="Helical" evidence="7">
    <location>
        <begin position="367"/>
        <end position="393"/>
    </location>
</feature>
<comment type="subcellular location">
    <subcellularLocation>
        <location evidence="1 7">Cell inner membrane</location>
        <topology evidence="1 7">Multi-pass membrane protein</topology>
    </subcellularLocation>
</comment>
<keyword evidence="5 7" id="KW-1133">Transmembrane helix</keyword>
<feature type="transmembrane region" description="Helical" evidence="7">
    <location>
        <begin position="322"/>
        <end position="355"/>
    </location>
</feature>
<proteinExistence type="inferred from homology"/>
<evidence type="ECO:0000256" key="2">
    <source>
        <dbReference type="ARBA" id="ARBA00022475"/>
    </source>
</evidence>
<comment type="caution">
    <text evidence="9">The sequence shown here is derived from an EMBL/GenBank/DDBJ whole genome shotgun (WGS) entry which is preliminary data.</text>
</comment>
<evidence type="ECO:0000313" key="9">
    <source>
        <dbReference type="EMBL" id="MWB79049.1"/>
    </source>
</evidence>
<keyword evidence="3 7" id="KW-0997">Cell inner membrane</keyword>
<dbReference type="Proteomes" id="UP000443843">
    <property type="component" value="Unassembled WGS sequence"/>
</dbReference>
<dbReference type="InterPro" id="IPR010656">
    <property type="entry name" value="DctM"/>
</dbReference>
<dbReference type="NCBIfam" id="TIGR00786">
    <property type="entry name" value="dctM"/>
    <property type="match status" value="1"/>
</dbReference>
<sequence>MDPSTIGLISLALMILLIQLGIHIALVLLVLSFVATWMIRGNIDVAGSLLAKAVETSLQSYSFGVIPLFVAMGLLISVSGVGRDTFDVAGRAFRRVAGGLGMATVAANAVFAAINGSSIASASVFTKLAVPELMRQGYTPRFSVGVVAGSSVLGMLIPPSLLLIFFGIIAEVSIGDLFTAGILPGLLLAGAFMLVIKLLIRINPGLVQSEQMASAPDSDTTLGKALLKLLPIASLIVIVLGGIYGGVFTPVEAGGVGALAALILAALKRRLTLRGLWHVLTETGYVTASISALIIAAHMYANMLALSRLPNLLGNWFAEAEFSFAVLLLIYLVAILLLGTILDAISIILILLPLVQPIMMAQGVDMVWFGIVTIIAVEIGLLTPPLGLAVFVIKTNLNDPDISLNDIFLGTMPFALTMLFVLALIVMFPIITLALV</sequence>
<evidence type="ECO:0000256" key="1">
    <source>
        <dbReference type="ARBA" id="ARBA00004429"/>
    </source>
</evidence>
<keyword evidence="10" id="KW-1185">Reference proteome</keyword>
<keyword evidence="4 7" id="KW-0812">Transmembrane</keyword>
<evidence type="ECO:0000256" key="3">
    <source>
        <dbReference type="ARBA" id="ARBA00022519"/>
    </source>
</evidence>
<dbReference type="RefSeq" id="WP_160383264.1">
    <property type="nucleotide sequence ID" value="NZ_WNXQ01000008.1"/>
</dbReference>
<protein>
    <recommendedName>
        <fullName evidence="7">TRAP transporter large permease protein</fullName>
    </recommendedName>
</protein>
<dbReference type="EMBL" id="WNXQ01000008">
    <property type="protein sequence ID" value="MWB79049.1"/>
    <property type="molecule type" value="Genomic_DNA"/>
</dbReference>
<dbReference type="PANTHER" id="PTHR33362">
    <property type="entry name" value="SIALIC ACID TRAP TRANSPORTER PERMEASE PROTEIN SIAT-RELATED"/>
    <property type="match status" value="1"/>
</dbReference>
<feature type="transmembrane region" description="Helical" evidence="7">
    <location>
        <begin position="6"/>
        <end position="39"/>
    </location>
</feature>
<dbReference type="GO" id="GO:0022857">
    <property type="term" value="F:transmembrane transporter activity"/>
    <property type="evidence" value="ECO:0007669"/>
    <property type="project" value="UniProtKB-UniRule"/>
</dbReference>
<dbReference type="PANTHER" id="PTHR33362:SF5">
    <property type="entry name" value="C4-DICARBOXYLATE TRAP TRANSPORTER LARGE PERMEASE PROTEIN DCTM"/>
    <property type="match status" value="1"/>
</dbReference>
<comment type="function">
    <text evidence="7">Part of the tripartite ATP-independent periplasmic (TRAP) transport system.</text>
</comment>
<feature type="transmembrane region" description="Helical" evidence="7">
    <location>
        <begin position="181"/>
        <end position="200"/>
    </location>
</feature>
<keyword evidence="6 7" id="KW-0472">Membrane</keyword>
<comment type="subunit">
    <text evidence="7">The complex comprises the extracytoplasmic solute receptor protein and the two transmembrane proteins.</text>
</comment>
<feature type="transmembrane region" description="Helical" evidence="7">
    <location>
        <begin position="279"/>
        <end position="302"/>
    </location>
</feature>
<evidence type="ECO:0000256" key="7">
    <source>
        <dbReference type="RuleBase" id="RU369079"/>
    </source>
</evidence>
<dbReference type="Pfam" id="PF06808">
    <property type="entry name" value="DctM"/>
    <property type="match status" value="1"/>
</dbReference>
<name>A0A844WGE7_9RHOB</name>
<dbReference type="InterPro" id="IPR004681">
    <property type="entry name" value="TRAP_DctM"/>
</dbReference>
<keyword evidence="2" id="KW-1003">Cell membrane</keyword>
<feature type="transmembrane region" description="Helical" evidence="7">
    <location>
        <begin position="102"/>
        <end position="130"/>
    </location>
</feature>
<dbReference type="GO" id="GO:0005886">
    <property type="term" value="C:plasma membrane"/>
    <property type="evidence" value="ECO:0007669"/>
    <property type="project" value="UniProtKB-SubCell"/>
</dbReference>
<feature type="transmembrane region" description="Helical" evidence="7">
    <location>
        <begin position="247"/>
        <end position="267"/>
    </location>
</feature>